<evidence type="ECO:0000313" key="12">
    <source>
        <dbReference type="Proteomes" id="UP000238164"/>
    </source>
</evidence>
<proteinExistence type="predicted"/>
<dbReference type="InterPro" id="IPR017441">
    <property type="entry name" value="Protein_kinase_ATP_BS"/>
</dbReference>
<keyword evidence="9" id="KW-1133">Transmembrane helix</keyword>
<evidence type="ECO:0000256" key="6">
    <source>
        <dbReference type="ARBA" id="ARBA00022840"/>
    </source>
</evidence>
<dbReference type="InterPro" id="IPR011009">
    <property type="entry name" value="Kinase-like_dom_sf"/>
</dbReference>
<evidence type="ECO:0000313" key="11">
    <source>
        <dbReference type="EMBL" id="SPD88102.1"/>
    </source>
</evidence>
<reference evidence="11 12" key="1">
    <citation type="submission" date="2018-02" db="EMBL/GenBank/DDBJ databases">
        <authorList>
            <person name="Cohen D.B."/>
            <person name="Kent A.D."/>
        </authorList>
    </citation>
    <scope>NUCLEOTIDE SEQUENCE [LARGE SCALE GENOMIC DNA]</scope>
    <source>
        <strain evidence="11">1</strain>
    </source>
</reference>
<dbReference type="AlphaFoldDB" id="A0A2N9JKI5"/>
<keyword evidence="3" id="KW-0808">Transferase</keyword>
<dbReference type="KEGG" id="mgg:MPLG2_3072"/>
<dbReference type="SMART" id="SM00220">
    <property type="entry name" value="S_TKc"/>
    <property type="match status" value="1"/>
</dbReference>
<dbReference type="OrthoDB" id="9769043at2"/>
<evidence type="ECO:0000256" key="9">
    <source>
        <dbReference type="SAM" id="Phobius"/>
    </source>
</evidence>
<dbReference type="Proteomes" id="UP000238164">
    <property type="component" value="Chromosome 1"/>
</dbReference>
<evidence type="ECO:0000256" key="2">
    <source>
        <dbReference type="ARBA" id="ARBA00022527"/>
    </source>
</evidence>
<dbReference type="GO" id="GO:0005524">
    <property type="term" value="F:ATP binding"/>
    <property type="evidence" value="ECO:0007669"/>
    <property type="project" value="UniProtKB-UniRule"/>
</dbReference>
<keyword evidence="4 7" id="KW-0547">Nucleotide-binding</keyword>
<keyword evidence="6 7" id="KW-0067">ATP-binding</keyword>
<dbReference type="PROSITE" id="PS50011">
    <property type="entry name" value="PROTEIN_KINASE_DOM"/>
    <property type="match status" value="1"/>
</dbReference>
<gene>
    <name evidence="11" type="ORF">MPLG2_3072</name>
</gene>
<dbReference type="EMBL" id="LT985188">
    <property type="protein sequence ID" value="SPD88102.1"/>
    <property type="molecule type" value="Genomic_DNA"/>
</dbReference>
<evidence type="ECO:0000256" key="7">
    <source>
        <dbReference type="PROSITE-ProRule" id="PRU10141"/>
    </source>
</evidence>
<evidence type="ECO:0000256" key="3">
    <source>
        <dbReference type="ARBA" id="ARBA00022679"/>
    </source>
</evidence>
<dbReference type="PROSITE" id="PS00108">
    <property type="entry name" value="PROTEIN_KINASE_ST"/>
    <property type="match status" value="1"/>
</dbReference>
<name>A0A2N9JKI5_9ACTN</name>
<dbReference type="PANTHER" id="PTHR43289:SF34">
    <property type="entry name" value="SERINE_THREONINE-PROTEIN KINASE YBDM-RELATED"/>
    <property type="match status" value="1"/>
</dbReference>
<feature type="binding site" evidence="7">
    <location>
        <position position="39"/>
    </location>
    <ligand>
        <name>ATP</name>
        <dbReference type="ChEBI" id="CHEBI:30616"/>
    </ligand>
</feature>
<dbReference type="CDD" id="cd14014">
    <property type="entry name" value="STKc_PknB_like"/>
    <property type="match status" value="1"/>
</dbReference>
<dbReference type="InterPro" id="IPR008271">
    <property type="entry name" value="Ser/Thr_kinase_AS"/>
</dbReference>
<dbReference type="EC" id="2.7.11.1" evidence="1"/>
<evidence type="ECO:0000256" key="4">
    <source>
        <dbReference type="ARBA" id="ARBA00022741"/>
    </source>
</evidence>
<dbReference type="InterPro" id="IPR000719">
    <property type="entry name" value="Prot_kinase_dom"/>
</dbReference>
<feature type="region of interest" description="Disordered" evidence="8">
    <location>
        <begin position="372"/>
        <end position="406"/>
    </location>
</feature>
<keyword evidence="12" id="KW-1185">Reference proteome</keyword>
<feature type="domain" description="Protein kinase" evidence="10">
    <location>
        <begin position="10"/>
        <end position="276"/>
    </location>
</feature>
<dbReference type="PANTHER" id="PTHR43289">
    <property type="entry name" value="MITOGEN-ACTIVATED PROTEIN KINASE KINASE KINASE 20-RELATED"/>
    <property type="match status" value="1"/>
</dbReference>
<dbReference type="RefSeq" id="WP_105186680.1">
    <property type="nucleotide sequence ID" value="NZ_BAAAGO010000006.1"/>
</dbReference>
<keyword evidence="2 11" id="KW-0723">Serine/threonine-protein kinase</keyword>
<dbReference type="PROSITE" id="PS00107">
    <property type="entry name" value="PROTEIN_KINASE_ATP"/>
    <property type="match status" value="1"/>
</dbReference>
<organism evidence="11 12">
    <name type="scientific">Micropruina glycogenica</name>
    <dbReference type="NCBI Taxonomy" id="75385"/>
    <lineage>
        <taxon>Bacteria</taxon>
        <taxon>Bacillati</taxon>
        <taxon>Actinomycetota</taxon>
        <taxon>Actinomycetes</taxon>
        <taxon>Propionibacteriales</taxon>
        <taxon>Nocardioidaceae</taxon>
        <taxon>Micropruina</taxon>
    </lineage>
</organism>
<protein>
    <recommendedName>
        <fullName evidence="1">non-specific serine/threonine protein kinase</fullName>
        <ecNumber evidence="1">2.7.11.1</ecNumber>
    </recommendedName>
</protein>
<evidence type="ECO:0000256" key="1">
    <source>
        <dbReference type="ARBA" id="ARBA00012513"/>
    </source>
</evidence>
<dbReference type="Pfam" id="PF00069">
    <property type="entry name" value="Pkinase"/>
    <property type="match status" value="1"/>
</dbReference>
<accession>A0A2N9JKI5</accession>
<dbReference type="FunFam" id="1.10.510.10:FF:000021">
    <property type="entry name" value="Serine/threonine protein kinase"/>
    <property type="match status" value="1"/>
</dbReference>
<dbReference type="Gene3D" id="3.30.200.20">
    <property type="entry name" value="Phosphorylase Kinase, domain 1"/>
    <property type="match status" value="1"/>
</dbReference>
<feature type="transmembrane region" description="Helical" evidence="9">
    <location>
        <begin position="337"/>
        <end position="360"/>
    </location>
</feature>
<keyword evidence="9" id="KW-0472">Membrane</keyword>
<keyword evidence="9" id="KW-0812">Transmembrane</keyword>
<evidence type="ECO:0000256" key="5">
    <source>
        <dbReference type="ARBA" id="ARBA00022777"/>
    </source>
</evidence>
<evidence type="ECO:0000259" key="10">
    <source>
        <dbReference type="PROSITE" id="PS50011"/>
    </source>
</evidence>
<dbReference type="GO" id="GO:0004674">
    <property type="term" value="F:protein serine/threonine kinase activity"/>
    <property type="evidence" value="ECO:0007669"/>
    <property type="project" value="UniProtKB-KW"/>
</dbReference>
<evidence type="ECO:0000256" key="8">
    <source>
        <dbReference type="SAM" id="MobiDB-lite"/>
    </source>
</evidence>
<sequence length="487" mass="50206">MTEHLLAGRYRLEHEIGAGGMGRVWRARDVRLDREVAVKTVDLAGVTDPSLAGRFQREIVLTARLTSPYTVTVFDGGLDGRTAYLVMELLRGESLAEAISRRGPLSVGRALEVAREVTLGLAAAHAIGLVHRDIKPANVMLTDGGRVKLLDFGIAQLTGQADPHLTQPSMTIGTAAYMSPEQASGLRVDSATDLYALGCLITTMLAGRPPFDGDQPVVVAAHQINTAPPRLADLRPGVPPGLDALVARLLAKNPAERPDTATTLRALEHLQADPFAPTMPVPAPSPAMAPQPPMGPPVTRPYTQPAPVGIAGGQGLPASAAASPAARSLANLQQPGGWWIAGVLVSLMAAIVVAGVAVNLGGLAMTNLGKAFPSSSASAKPSNTPKPSTTKPSATPSKTKSATPDPGASVALAAALQGVQLALNALPDSEAKSELQELWNTTSQKIASGSNAGAALVAFESAVKASELPGWQQQAVLAATGIVKSQL</sequence>
<dbReference type="Gene3D" id="1.10.510.10">
    <property type="entry name" value="Transferase(Phosphotransferase) domain 1"/>
    <property type="match status" value="1"/>
</dbReference>
<keyword evidence="5 11" id="KW-0418">Kinase</keyword>
<dbReference type="SUPFAM" id="SSF56112">
    <property type="entry name" value="Protein kinase-like (PK-like)"/>
    <property type="match status" value="1"/>
</dbReference>